<reference evidence="2" key="1">
    <citation type="journal article" date="2022" name="Mol. Ecol. Resour.">
        <title>The genomes of chicory, endive, great burdock and yacon provide insights into Asteraceae palaeo-polyploidization history and plant inulin production.</title>
        <authorList>
            <person name="Fan W."/>
            <person name="Wang S."/>
            <person name="Wang H."/>
            <person name="Wang A."/>
            <person name="Jiang F."/>
            <person name="Liu H."/>
            <person name="Zhao H."/>
            <person name="Xu D."/>
            <person name="Zhang Y."/>
        </authorList>
    </citation>
    <scope>NUCLEOTIDE SEQUENCE [LARGE SCALE GENOMIC DNA]</scope>
    <source>
        <strain evidence="2">cv. Punajuju</strain>
    </source>
</reference>
<accession>A0ACB9GAT0</accession>
<comment type="caution">
    <text evidence="1">The sequence shown here is derived from an EMBL/GenBank/DDBJ whole genome shotgun (WGS) entry which is preliminary data.</text>
</comment>
<organism evidence="1 2">
    <name type="scientific">Cichorium intybus</name>
    <name type="common">Chicory</name>
    <dbReference type="NCBI Taxonomy" id="13427"/>
    <lineage>
        <taxon>Eukaryota</taxon>
        <taxon>Viridiplantae</taxon>
        <taxon>Streptophyta</taxon>
        <taxon>Embryophyta</taxon>
        <taxon>Tracheophyta</taxon>
        <taxon>Spermatophyta</taxon>
        <taxon>Magnoliopsida</taxon>
        <taxon>eudicotyledons</taxon>
        <taxon>Gunneridae</taxon>
        <taxon>Pentapetalae</taxon>
        <taxon>asterids</taxon>
        <taxon>campanulids</taxon>
        <taxon>Asterales</taxon>
        <taxon>Asteraceae</taxon>
        <taxon>Cichorioideae</taxon>
        <taxon>Cichorieae</taxon>
        <taxon>Cichoriinae</taxon>
        <taxon>Cichorium</taxon>
    </lineage>
</organism>
<name>A0ACB9GAT0_CICIN</name>
<gene>
    <name evidence="1" type="ORF">L2E82_10152</name>
</gene>
<reference evidence="1 2" key="2">
    <citation type="journal article" date="2022" name="Mol. Ecol. Resour.">
        <title>The genomes of chicory, endive, great burdock and yacon provide insights into Asteraceae paleo-polyploidization history and plant inulin production.</title>
        <authorList>
            <person name="Fan W."/>
            <person name="Wang S."/>
            <person name="Wang H."/>
            <person name="Wang A."/>
            <person name="Jiang F."/>
            <person name="Liu H."/>
            <person name="Zhao H."/>
            <person name="Xu D."/>
            <person name="Zhang Y."/>
        </authorList>
    </citation>
    <scope>NUCLEOTIDE SEQUENCE [LARGE SCALE GENOMIC DNA]</scope>
    <source>
        <strain evidence="2">cv. Punajuju</strain>
        <tissue evidence="1">Leaves</tissue>
    </source>
</reference>
<sequence>MMIKLLGLNAHQHLAGAIASSDLSSEHQAVINILFAVYKKEFIAIGDYVPDASKLDLAKVEHLYKLLERMKRGYSKKELDCVR</sequence>
<keyword evidence="2" id="KW-1185">Reference proteome</keyword>
<dbReference type="EMBL" id="CM042010">
    <property type="protein sequence ID" value="KAI3780181.1"/>
    <property type="molecule type" value="Genomic_DNA"/>
</dbReference>
<protein>
    <submittedName>
        <fullName evidence="1">Uncharacterized protein</fullName>
    </submittedName>
</protein>
<evidence type="ECO:0000313" key="2">
    <source>
        <dbReference type="Proteomes" id="UP001055811"/>
    </source>
</evidence>
<dbReference type="Proteomes" id="UP001055811">
    <property type="component" value="Linkage Group LG02"/>
</dbReference>
<proteinExistence type="predicted"/>
<evidence type="ECO:0000313" key="1">
    <source>
        <dbReference type="EMBL" id="KAI3780181.1"/>
    </source>
</evidence>